<keyword evidence="1" id="KW-0472">Membrane</keyword>
<protein>
    <submittedName>
        <fullName evidence="2">Flp family type IVb pilin</fullName>
    </submittedName>
</protein>
<accession>A0A9X1QL07</accession>
<dbReference type="Proteomes" id="UP001139410">
    <property type="component" value="Unassembled WGS sequence"/>
</dbReference>
<name>A0A9X1QL07_9SPHN</name>
<reference evidence="2" key="1">
    <citation type="submission" date="2022-01" db="EMBL/GenBank/DDBJ databases">
        <authorList>
            <person name="Jo J.-H."/>
            <person name="Im W.-T."/>
        </authorList>
    </citation>
    <scope>NUCLEOTIDE SEQUENCE</scope>
    <source>
        <strain evidence="2">G124</strain>
    </source>
</reference>
<evidence type="ECO:0000313" key="3">
    <source>
        <dbReference type="Proteomes" id="UP001139410"/>
    </source>
</evidence>
<dbReference type="EMBL" id="JAKFGM010000001">
    <property type="protein sequence ID" value="MCF2514641.1"/>
    <property type="molecule type" value="Genomic_DNA"/>
</dbReference>
<keyword evidence="1" id="KW-1133">Transmembrane helix</keyword>
<keyword evidence="1" id="KW-0812">Transmembrane</keyword>
<gene>
    <name evidence="2" type="ORF">LVY65_06130</name>
</gene>
<feature type="transmembrane region" description="Helical" evidence="1">
    <location>
        <begin position="20"/>
        <end position="41"/>
    </location>
</feature>
<sequence length="61" mass="6401">MLAVRTIGRKLRSDKRGVTVIEYGLIVALIAIAIMGALRSLGGGAGGMWSKLDQKVSEASN</sequence>
<organism evidence="2 3">
    <name type="scientific">Sphingomonas cremea</name>
    <dbReference type="NCBI Taxonomy" id="2904799"/>
    <lineage>
        <taxon>Bacteria</taxon>
        <taxon>Pseudomonadati</taxon>
        <taxon>Pseudomonadota</taxon>
        <taxon>Alphaproteobacteria</taxon>
        <taxon>Sphingomonadales</taxon>
        <taxon>Sphingomonadaceae</taxon>
        <taxon>Sphingomonas</taxon>
    </lineage>
</organism>
<dbReference type="InterPro" id="IPR007047">
    <property type="entry name" value="Flp_Fap"/>
</dbReference>
<dbReference type="AlphaFoldDB" id="A0A9X1QL07"/>
<proteinExistence type="predicted"/>
<evidence type="ECO:0000256" key="1">
    <source>
        <dbReference type="SAM" id="Phobius"/>
    </source>
</evidence>
<dbReference type="RefSeq" id="WP_235067096.1">
    <property type="nucleotide sequence ID" value="NZ_JAKFGM010000001.1"/>
</dbReference>
<comment type="caution">
    <text evidence="2">The sequence shown here is derived from an EMBL/GenBank/DDBJ whole genome shotgun (WGS) entry which is preliminary data.</text>
</comment>
<evidence type="ECO:0000313" key="2">
    <source>
        <dbReference type="EMBL" id="MCF2514641.1"/>
    </source>
</evidence>
<dbReference type="Pfam" id="PF04964">
    <property type="entry name" value="Flp_Fap"/>
    <property type="match status" value="1"/>
</dbReference>
<keyword evidence="3" id="KW-1185">Reference proteome</keyword>